<dbReference type="EMBL" id="LLYA01000112">
    <property type="protein sequence ID" value="KRR27499.1"/>
    <property type="molecule type" value="Genomic_DNA"/>
</dbReference>
<dbReference type="OrthoDB" id="7483387at2"/>
<sequence>MSSTLIDYQAWEAKRQQQQAEQQAASAQVVLDSATTSPDEFAGDLNLANEFGKTTGLPVPPAPMVQEYRSTFQQAIEREKNRTILTSSPRLAAWLRNPENAVVAKDDLSGLSWWETAIGAGQNAFSRGVRRVPQSYNQFLANSAAERAQDQMRGFSDILSDQTAIRGADGSVIANKPIANPIDLLNAGTRFLTSRYATLTGTDEQQAAAYFQQQVGLINKRIGEIPLSPAGTRGRDNWNEAAKSGDLGSFMGAIANDFGSFSAFLGETAAESLPSLAAVLGVTAVTRSPAAGATFMGVNSAVTEKGSAPAEFFKEKGIDIATPEGAGKAISDPALMREAIKRGDARGLVIGLMDGLSGGVAGKMLVQSHAGNMILQTITQAAMGAAGEAGGQVAAGQQISLGDILLEGFAEFATAPVEVAGMGGGRVMEAARKAKDAGDRRALFEELSGQAQSSILRTRMPEKFRQFVEAATANGPVENVYVPAGQFVEYFQGIGVDPYALVDELEGVSRDDLDAAIAGGGDLQIPTATYAAKIAGSEHDAFLMDNMRFDPEQFTAVEAAEFNARSRDAMEEAWQVAENVRQYEEEFRSYEQEIYDTMVSRLRSAGRSTDVATTEATLYPAFYRVMAERSGMTTKEFMQRYPLPQVQGAIPEGMQLRDVDALNRTLAEARSRKTVKDNRQTLLEFIDAHGGINDPGGELKARNAETVSRGKGKKSLKLARGGAVAGMRDMFGGGKKHGADEVARAAIDAGFMSDDPAVNEYKTALAEGREVPDITRSLFDAIDRELRGDAQYSSQQQANPAIAEGEALDSIEQYLSGLGVSLDDDDATIKQAIQQAQAGAAYGQSSDPGPRGSIQFPAAGVGNGDTVIRLFQSADLSTMLHESGHYFLTVMRDLATRGETGAAADYATVKDWWRANAADVAKDAVRVKPDVKVTAEDVQAVIDNGSTGNVKKDAAIDVGMQEQWARAFEGYLMDGKAPSVELRSAFEKFRAWLISVYRRLSGLNVTVSDDIRAVFDRMIASDDEIAKATAETGDAGPVFATAESMGLTDEQYAAFLKLRDQAQDEAKARLLRETMAPIKRQQEKWFKEERKTVRAEVEREVNAFPMFRALEWMGNRRWLGDLPPETLSDMRLSRADLVATYGEGVLKTLPRGKQTIYAVEGGVHPDDAAALFGFSSGDEMIKALEKAPKRNDAIEAETDRVMRDRHGDALNDGAIEAEALDAVHTDKRGMWIAAELKAVVEVSGAGQAMTMKEARATARQTIGRMRTRDAMNANRFLAAERKAADEAARLGATLAREKIWLDNARRKIGTAARAAVRGEGSPGAVAGAIEANNAKFETSIASYTVPDREVIGKDGQARIIKGGDRSATSLGYNDLVAKLIDAKRRQLLNHALYSEASKAADEVERAENYVGRLNGKSSRDAIAGAGRRDNAQFDYLGAIDELLERYDFRKVSGAAEQRRGSLTAFVAGMIAAGRENELAIPESVMRDALSRPYKTIAMDELRGVVDSLKNLEHIAKRWNDLIDATNQRNFNATVDAIADGIDKHLPKRPPGRVRTEAEQLRNLASSYLNSVLNATTLLREIDGFKDQGDAYQAMKAPIDAAQNRLIVRKQDAATALEGLYSVYNKDERRQMATRMFLPELGQSLSKWELIALGLNTGNEGNRSRLTKQPGDVNPHKYTDDQINHILANRLTAKDADFIQSVWDYVGSFKGDIAARERRVTGVEPGWVEASPVVIGGKQLAGGYYPIKYDARLSSVTADRETVDIAQSLIAGKFGKAQTKNGHTKERTAVGVGPVSLDMGVMHKHVNQVIYDLEMSEPVANAWRLIQDGRVRGALENAGRSADFDALQAWLKDAAEGELGATTAVGSAMMALRSNFTAAKLGLNLTNALQQISGVTQSFVVVGKKDMAVGIAKTVRDPAAAAGAAVTKSPFMATRQTTFNKDMNAFLDSSASGATPSRWKEFKKDYWGPAAFWLMQKVQWHFADVPTWIAGYEQGLRKFGGDEARAVAHADGLVKRAQGSGLFTDRSAIERGSLGTMTRQNEFVKLFSTLGSYMFAKANVAYERGKKAQHVFAESGASQASALEAASLAADMVLLFSVEALVGAAASAAAGAVFGGGDDGDDDENSALWLAKKTALSVIGTLPFVRDMASVAQGYGAGGAYGSITGDLAKPVWTIGKAVGAVDSEFSRSDAKALSNALGATTGFPSVMTNRVIDALARQSNGEQVSPLEYAFGKFGKGR</sequence>
<accession>A0A0R3N5K0</accession>
<comment type="caution">
    <text evidence="2">The sequence shown here is derived from an EMBL/GenBank/DDBJ whole genome shotgun (WGS) entry which is preliminary data.</text>
</comment>
<feature type="domain" description="Large polyvalent protein associated" evidence="1">
    <location>
        <begin position="27"/>
        <end position="125"/>
    </location>
</feature>
<keyword evidence="3" id="KW-1185">Reference proteome</keyword>
<dbReference type="InterPro" id="IPR040738">
    <property type="entry name" value="LPD22"/>
</dbReference>
<gene>
    <name evidence="2" type="ORF">CQ13_03615</name>
</gene>
<dbReference type="Proteomes" id="UP000052023">
    <property type="component" value="Unassembled WGS sequence"/>
</dbReference>
<name>A0A0R3N5K0_9BRAD</name>
<protein>
    <recommendedName>
        <fullName evidence="1">Large polyvalent protein associated domain-containing protein</fullName>
    </recommendedName>
</protein>
<organism evidence="2 3">
    <name type="scientific">Bradyrhizobium retamae</name>
    <dbReference type="NCBI Taxonomy" id="1300035"/>
    <lineage>
        <taxon>Bacteria</taxon>
        <taxon>Pseudomonadati</taxon>
        <taxon>Pseudomonadota</taxon>
        <taxon>Alphaproteobacteria</taxon>
        <taxon>Hyphomicrobiales</taxon>
        <taxon>Nitrobacteraceae</taxon>
        <taxon>Bradyrhizobium</taxon>
    </lineage>
</organism>
<proteinExistence type="predicted"/>
<evidence type="ECO:0000313" key="2">
    <source>
        <dbReference type="EMBL" id="KRR27499.1"/>
    </source>
</evidence>
<dbReference type="Pfam" id="PF18834">
    <property type="entry name" value="LPD22"/>
    <property type="match status" value="1"/>
</dbReference>
<dbReference type="RefSeq" id="WP_057843348.1">
    <property type="nucleotide sequence ID" value="NZ_LLYA01000112.1"/>
</dbReference>
<reference evidence="2 3" key="1">
    <citation type="submission" date="2014-03" db="EMBL/GenBank/DDBJ databases">
        <title>Bradyrhizobium valentinum sp. nov., isolated from effective nodules of Lupinus mariae-josephae, a lupine endemic of basic-lime soils in Eastern Spain.</title>
        <authorList>
            <person name="Duran D."/>
            <person name="Rey L."/>
            <person name="Navarro A."/>
            <person name="Busquets A."/>
            <person name="Imperial J."/>
            <person name="Ruiz-Argueso T."/>
        </authorList>
    </citation>
    <scope>NUCLEOTIDE SEQUENCE [LARGE SCALE GENOMIC DNA]</scope>
    <source>
        <strain evidence="2 3">Ro19</strain>
    </source>
</reference>
<evidence type="ECO:0000259" key="1">
    <source>
        <dbReference type="Pfam" id="PF18834"/>
    </source>
</evidence>
<evidence type="ECO:0000313" key="3">
    <source>
        <dbReference type="Proteomes" id="UP000052023"/>
    </source>
</evidence>